<dbReference type="InterPro" id="IPR005952">
    <property type="entry name" value="Phosphogly_mut1"/>
</dbReference>
<keyword evidence="3" id="KW-0324">Glycolysis</keyword>
<evidence type="ECO:0000313" key="6">
    <source>
        <dbReference type="EMBL" id="CAJ1379063.1"/>
    </source>
</evidence>
<protein>
    <recommendedName>
        <fullName evidence="2">phosphoglycerate mutase (2,3-diphosphoglycerate-dependent)</fullName>
        <ecNumber evidence="2">5.4.2.11</ecNumber>
    </recommendedName>
</protein>
<evidence type="ECO:0000256" key="3">
    <source>
        <dbReference type="ARBA" id="ARBA00023152"/>
    </source>
</evidence>
<comment type="caution">
    <text evidence="6">The sequence shown here is derived from an EMBL/GenBank/DDBJ whole genome shotgun (WGS) entry which is preliminary data.</text>
</comment>
<dbReference type="EMBL" id="CAUJNA010000593">
    <property type="protein sequence ID" value="CAJ1379063.1"/>
    <property type="molecule type" value="Genomic_DNA"/>
</dbReference>
<keyword evidence="7" id="KW-1185">Reference proteome</keyword>
<reference evidence="6" key="1">
    <citation type="submission" date="2023-08" db="EMBL/GenBank/DDBJ databases">
        <authorList>
            <person name="Chen Y."/>
            <person name="Shah S."/>
            <person name="Dougan E. K."/>
            <person name="Thang M."/>
            <person name="Chan C."/>
        </authorList>
    </citation>
    <scope>NUCLEOTIDE SEQUENCE</scope>
</reference>
<evidence type="ECO:0000256" key="4">
    <source>
        <dbReference type="ARBA" id="ARBA00023235"/>
    </source>
</evidence>
<name>A0AA36MSW7_9DINO</name>
<dbReference type="Proteomes" id="UP001178507">
    <property type="component" value="Unassembled WGS sequence"/>
</dbReference>
<comment type="similarity">
    <text evidence="1">Belongs to the phosphoglycerate mutase family. BPG-dependent PGAM subfamily.</text>
</comment>
<dbReference type="GO" id="GO:0006096">
    <property type="term" value="P:glycolytic process"/>
    <property type="evidence" value="ECO:0007669"/>
    <property type="project" value="UniProtKB-KW"/>
</dbReference>
<evidence type="ECO:0000313" key="7">
    <source>
        <dbReference type="Proteomes" id="UP001178507"/>
    </source>
</evidence>
<accession>A0AA36MSW7</accession>
<dbReference type="SMART" id="SM00855">
    <property type="entry name" value="PGAM"/>
    <property type="match status" value="1"/>
</dbReference>
<dbReference type="Pfam" id="PF00300">
    <property type="entry name" value="His_Phos_1"/>
    <property type="match status" value="1"/>
</dbReference>
<dbReference type="GO" id="GO:0004619">
    <property type="term" value="F:phosphoglycerate mutase activity"/>
    <property type="evidence" value="ECO:0007669"/>
    <property type="project" value="UniProtKB-EC"/>
</dbReference>
<evidence type="ECO:0000256" key="5">
    <source>
        <dbReference type="PIRSR" id="PIRSR613078-2"/>
    </source>
</evidence>
<dbReference type="EC" id="5.4.2.11" evidence="2"/>
<keyword evidence="4" id="KW-0413">Isomerase</keyword>
<organism evidence="6 7">
    <name type="scientific">Effrenium voratum</name>
    <dbReference type="NCBI Taxonomy" id="2562239"/>
    <lineage>
        <taxon>Eukaryota</taxon>
        <taxon>Sar</taxon>
        <taxon>Alveolata</taxon>
        <taxon>Dinophyceae</taxon>
        <taxon>Suessiales</taxon>
        <taxon>Symbiodiniaceae</taxon>
        <taxon>Effrenium</taxon>
    </lineage>
</organism>
<evidence type="ECO:0000256" key="2">
    <source>
        <dbReference type="ARBA" id="ARBA00012028"/>
    </source>
</evidence>
<dbReference type="CDD" id="cd07067">
    <property type="entry name" value="HP_PGM_like"/>
    <property type="match status" value="1"/>
</dbReference>
<dbReference type="AlphaFoldDB" id="A0AA36MSW7"/>
<dbReference type="SUPFAM" id="SSF53254">
    <property type="entry name" value="Phosphoglycerate mutase-like"/>
    <property type="match status" value="1"/>
</dbReference>
<gene>
    <name evidence="6" type="ORF">EVOR1521_LOCUS7421</name>
</gene>
<dbReference type="InterPro" id="IPR013078">
    <property type="entry name" value="His_Pase_superF_clade-1"/>
</dbReference>
<feature type="binding site" evidence="5">
    <location>
        <position position="59"/>
    </location>
    <ligand>
        <name>substrate</name>
    </ligand>
</feature>
<dbReference type="Gene3D" id="3.40.50.1240">
    <property type="entry name" value="Phosphoglycerate mutase-like"/>
    <property type="match status" value="1"/>
</dbReference>
<proteinExistence type="inferred from homology"/>
<evidence type="ECO:0000256" key="1">
    <source>
        <dbReference type="ARBA" id="ARBA00006717"/>
    </source>
</evidence>
<dbReference type="PANTHER" id="PTHR11931">
    <property type="entry name" value="PHOSPHOGLYCERATE MUTASE"/>
    <property type="match status" value="1"/>
</dbReference>
<dbReference type="InterPro" id="IPR029033">
    <property type="entry name" value="His_PPase_superfam"/>
</dbReference>
<sequence length="195" mass="21245">MAGRLVVVRHGKTVAHGTFVGRSDAALSDLGKEEALRAGDNLKHTGLNIDVAFTATSQRCIDTAQATLQRAGYDGNSAIKIGALVARDYGRFTGRCIDEEPQDWLSFTYRPPGGETRQEVHARVSVFCSSRLQPLLDGGKTVLVVASRTSIDELKRVLDGQNRDPTNSRLELQHGELRVYEYYPGLGCKPVCGAQ</sequence>